<comment type="caution">
    <text evidence="1">The sequence shown here is derived from an EMBL/GenBank/DDBJ whole genome shotgun (WGS) entry which is preliminary data.</text>
</comment>
<evidence type="ECO:0000313" key="1">
    <source>
        <dbReference type="EMBL" id="KAF0398423.1"/>
    </source>
</evidence>
<dbReference type="EMBL" id="WTPW01002079">
    <property type="protein sequence ID" value="KAF0398423.1"/>
    <property type="molecule type" value="Genomic_DNA"/>
</dbReference>
<organism evidence="1 2">
    <name type="scientific">Gigaspora margarita</name>
    <dbReference type="NCBI Taxonomy" id="4874"/>
    <lineage>
        <taxon>Eukaryota</taxon>
        <taxon>Fungi</taxon>
        <taxon>Fungi incertae sedis</taxon>
        <taxon>Mucoromycota</taxon>
        <taxon>Glomeromycotina</taxon>
        <taxon>Glomeromycetes</taxon>
        <taxon>Diversisporales</taxon>
        <taxon>Gigasporaceae</taxon>
        <taxon>Gigaspora</taxon>
    </lineage>
</organism>
<sequence>MDDGSKPEYLEETMIIDQNIDNYCSRFENPEENWITDQNNQEFTHDYLAATKVRKLLENQIIENKEDDVEYILPKDEEDESHEIPEVKTLKWSPCIIFDNLNEEIKRCNSTTNLVSLF</sequence>
<accession>A0A8H4A2V8</accession>
<evidence type="ECO:0000313" key="2">
    <source>
        <dbReference type="Proteomes" id="UP000439903"/>
    </source>
</evidence>
<reference evidence="1 2" key="1">
    <citation type="journal article" date="2019" name="Environ. Microbiol.">
        <title>At the nexus of three kingdoms: the genome of the mycorrhizal fungus Gigaspora margarita provides insights into plant, endobacterial and fungal interactions.</title>
        <authorList>
            <person name="Venice F."/>
            <person name="Ghignone S."/>
            <person name="Salvioli di Fossalunga A."/>
            <person name="Amselem J."/>
            <person name="Novero M."/>
            <person name="Xianan X."/>
            <person name="Sedzielewska Toro K."/>
            <person name="Morin E."/>
            <person name="Lipzen A."/>
            <person name="Grigoriev I.V."/>
            <person name="Henrissat B."/>
            <person name="Martin F.M."/>
            <person name="Bonfante P."/>
        </authorList>
    </citation>
    <scope>NUCLEOTIDE SEQUENCE [LARGE SCALE GENOMIC DNA]</scope>
    <source>
        <strain evidence="1 2">BEG34</strain>
    </source>
</reference>
<dbReference type="Proteomes" id="UP000439903">
    <property type="component" value="Unassembled WGS sequence"/>
</dbReference>
<dbReference type="OrthoDB" id="2439925at2759"/>
<name>A0A8H4A2V8_GIGMA</name>
<dbReference type="AlphaFoldDB" id="A0A8H4A2V8"/>
<protein>
    <submittedName>
        <fullName evidence="1">Uncharacterized protein</fullName>
    </submittedName>
</protein>
<keyword evidence="2" id="KW-1185">Reference proteome</keyword>
<proteinExistence type="predicted"/>
<gene>
    <name evidence="1" type="ORF">F8M41_009823</name>
</gene>